<evidence type="ECO:0000256" key="2">
    <source>
        <dbReference type="ARBA" id="ARBA00023295"/>
    </source>
</evidence>
<dbReference type="PROSITE" id="PS51764">
    <property type="entry name" value="GH26"/>
    <property type="match status" value="1"/>
</dbReference>
<dbReference type="EMBL" id="BAAAFZ010000034">
    <property type="protein sequence ID" value="GAA0586250.1"/>
    <property type="molecule type" value="Genomic_DNA"/>
</dbReference>
<dbReference type="InterPro" id="IPR017853">
    <property type="entry name" value="GH"/>
</dbReference>
<dbReference type="RefSeq" id="WP_343895715.1">
    <property type="nucleotide sequence ID" value="NZ_BAAAFZ010000034.1"/>
</dbReference>
<protein>
    <recommendedName>
        <fullName evidence="4">GH26 domain-containing protein</fullName>
    </recommendedName>
</protein>
<sequence>MTFPRRSLLLGPGLAAVVASRPRAQPARPGAAAGARPRMLLGVKVMDPMPAQVRRFERWIGRRVDFVTHYTSQGDYGSIADTDLGRLNEGMPMDRPLEVSIPLCEANGTLARTARGAGDRAYATLFRALAAARPGDPEIWIRPGWEFNGDWYPWSAGGKEGDYRAAFRRVAGLGREVDRRFRFIWGWTYSSKMGDPMRAYPGDDAVDYFGNDIYRHKNYLGCDPVAAWNSQVTQRHGLAYWSDMADRHGKAKTVNEFGVNADTCRDCHPEAKPTARGAGCPFDDGAPYVQAAHDWFVKVGVVAVSLWHEPTGYDGVLLASSGERDPPTPRWPETSGRVKKLFGAG</sequence>
<dbReference type="Proteomes" id="UP001501588">
    <property type="component" value="Unassembled WGS sequence"/>
</dbReference>
<feature type="active site" description="Proton donor" evidence="3">
    <location>
        <position position="146"/>
    </location>
</feature>
<feature type="domain" description="GH26" evidence="4">
    <location>
        <begin position="13"/>
        <end position="300"/>
    </location>
</feature>
<reference evidence="5 6" key="1">
    <citation type="journal article" date="2019" name="Int. J. Syst. Evol. Microbiol.">
        <title>The Global Catalogue of Microorganisms (GCM) 10K type strain sequencing project: providing services to taxonomists for standard genome sequencing and annotation.</title>
        <authorList>
            <consortium name="The Broad Institute Genomics Platform"/>
            <consortium name="The Broad Institute Genome Sequencing Center for Infectious Disease"/>
            <person name="Wu L."/>
            <person name="Ma J."/>
        </authorList>
    </citation>
    <scope>NUCLEOTIDE SEQUENCE [LARGE SCALE GENOMIC DNA]</scope>
    <source>
        <strain evidence="5 6">JCM 9933</strain>
    </source>
</reference>
<dbReference type="SUPFAM" id="SSF51445">
    <property type="entry name" value="(Trans)glycosidases"/>
    <property type="match status" value="1"/>
</dbReference>
<dbReference type="Pfam" id="PF02156">
    <property type="entry name" value="Glyco_hydro_26"/>
    <property type="match status" value="1"/>
</dbReference>
<gene>
    <name evidence="5" type="ORF">GCM10009416_25780</name>
</gene>
<dbReference type="Gene3D" id="3.20.20.80">
    <property type="entry name" value="Glycosidases"/>
    <property type="match status" value="1"/>
</dbReference>
<proteinExistence type="inferred from homology"/>
<comment type="caution">
    <text evidence="5">The sequence shown here is derived from an EMBL/GenBank/DDBJ whole genome shotgun (WGS) entry which is preliminary data.</text>
</comment>
<accession>A0ABN1FA43</accession>
<keyword evidence="2 3" id="KW-0326">Glycosidase</keyword>
<dbReference type="InterPro" id="IPR022790">
    <property type="entry name" value="GH26_dom"/>
</dbReference>
<evidence type="ECO:0000256" key="3">
    <source>
        <dbReference type="PROSITE-ProRule" id="PRU01100"/>
    </source>
</evidence>
<evidence type="ECO:0000256" key="1">
    <source>
        <dbReference type="ARBA" id="ARBA00022801"/>
    </source>
</evidence>
<organism evidence="5 6">
    <name type="scientific">Craurococcus roseus</name>
    <dbReference type="NCBI Taxonomy" id="77585"/>
    <lineage>
        <taxon>Bacteria</taxon>
        <taxon>Pseudomonadati</taxon>
        <taxon>Pseudomonadota</taxon>
        <taxon>Alphaproteobacteria</taxon>
        <taxon>Acetobacterales</taxon>
        <taxon>Acetobacteraceae</taxon>
        <taxon>Craurococcus</taxon>
    </lineage>
</organism>
<dbReference type="PROSITE" id="PS51318">
    <property type="entry name" value="TAT"/>
    <property type="match status" value="1"/>
</dbReference>
<name>A0ABN1FA43_9PROT</name>
<keyword evidence="6" id="KW-1185">Reference proteome</keyword>
<evidence type="ECO:0000313" key="6">
    <source>
        <dbReference type="Proteomes" id="UP001501588"/>
    </source>
</evidence>
<evidence type="ECO:0000313" key="5">
    <source>
        <dbReference type="EMBL" id="GAA0586250.1"/>
    </source>
</evidence>
<feature type="active site" description="Nucleophile" evidence="3">
    <location>
        <position position="256"/>
    </location>
</feature>
<comment type="similarity">
    <text evidence="3">Belongs to the glycosyl hydrolase 26 family.</text>
</comment>
<dbReference type="InterPro" id="IPR006311">
    <property type="entry name" value="TAT_signal"/>
</dbReference>
<evidence type="ECO:0000259" key="4">
    <source>
        <dbReference type="PROSITE" id="PS51764"/>
    </source>
</evidence>
<keyword evidence="1 3" id="KW-0378">Hydrolase</keyword>